<dbReference type="RefSeq" id="WP_012233227.1">
    <property type="nucleotide sequence ID" value="NC_010162.1"/>
</dbReference>
<sequence>MLVPRARRQLLAALSAAAAAGALSAAAAAGALAVAGCAEPAAVRAAPASPRNAASTRASAGDASSPAGLPAAGAGPAAPAAGPERRASLQYHLDDRAFPSPLIDAVVAGHPAVLIVDTGASHHVLARWLADELALPLSTAGDVAVDNTGRPLAVSRLENASLALSGWGRVEVSALLVVRMPDVLQRIGIGGIVAPQELAGPGRAVVLDLREGRMTEAPRDEAARALRARFGEAAIVELARCGGPNQGSELTARASVEGIDVTLKIDSGASQSSLFAVSPAGKRLSRRATGARSAYAASGRHTVPVLSGARLRMAGFDAAAELDLLPGERRATCPSDGFAGMDVLRTCVLVLAEDGGVAACAPR</sequence>
<evidence type="ECO:0000256" key="2">
    <source>
        <dbReference type="SAM" id="SignalP"/>
    </source>
</evidence>
<proteinExistence type="predicted"/>
<dbReference type="KEGG" id="scl:sce0592"/>
<name>A9GVF4_SORC5</name>
<feature type="compositionally biased region" description="Low complexity" evidence="1">
    <location>
        <begin position="45"/>
        <end position="82"/>
    </location>
</feature>
<organism evidence="3 4">
    <name type="scientific">Sorangium cellulosum (strain So ce56)</name>
    <name type="common">Polyangium cellulosum (strain So ce56)</name>
    <dbReference type="NCBI Taxonomy" id="448385"/>
    <lineage>
        <taxon>Bacteria</taxon>
        <taxon>Pseudomonadati</taxon>
        <taxon>Myxococcota</taxon>
        <taxon>Polyangia</taxon>
        <taxon>Polyangiales</taxon>
        <taxon>Polyangiaceae</taxon>
        <taxon>Sorangium</taxon>
    </lineage>
</organism>
<protein>
    <recommendedName>
        <fullName evidence="5">Peptidase A2 domain-containing protein</fullName>
    </recommendedName>
</protein>
<gene>
    <name evidence="3" type="ordered locus">sce0592</name>
</gene>
<feature type="signal peptide" evidence="2">
    <location>
        <begin position="1"/>
        <end position="27"/>
    </location>
</feature>
<feature type="region of interest" description="Disordered" evidence="1">
    <location>
        <begin position="45"/>
        <end position="85"/>
    </location>
</feature>
<evidence type="ECO:0000313" key="4">
    <source>
        <dbReference type="Proteomes" id="UP000002139"/>
    </source>
</evidence>
<dbReference type="PROSITE" id="PS51318">
    <property type="entry name" value="TAT"/>
    <property type="match status" value="1"/>
</dbReference>
<keyword evidence="4" id="KW-1185">Reference proteome</keyword>
<dbReference type="HOGENOM" id="CLU_785035_0_0_7"/>
<dbReference type="EMBL" id="AM746676">
    <property type="protein sequence ID" value="CAN90749.1"/>
    <property type="molecule type" value="Genomic_DNA"/>
</dbReference>
<keyword evidence="2" id="KW-0732">Signal</keyword>
<dbReference type="Gene3D" id="2.40.70.10">
    <property type="entry name" value="Acid Proteases"/>
    <property type="match status" value="1"/>
</dbReference>
<dbReference type="AlphaFoldDB" id="A9GVF4"/>
<evidence type="ECO:0000313" key="3">
    <source>
        <dbReference type="EMBL" id="CAN90749.1"/>
    </source>
</evidence>
<feature type="chain" id="PRO_5002735411" description="Peptidase A2 domain-containing protein" evidence="2">
    <location>
        <begin position="28"/>
        <end position="363"/>
    </location>
</feature>
<dbReference type="Proteomes" id="UP000002139">
    <property type="component" value="Chromosome"/>
</dbReference>
<reference evidence="3 4" key="1">
    <citation type="journal article" date="2007" name="Nat. Biotechnol.">
        <title>Complete genome sequence of the myxobacterium Sorangium cellulosum.</title>
        <authorList>
            <person name="Schneiker S."/>
            <person name="Perlova O."/>
            <person name="Kaiser O."/>
            <person name="Gerth K."/>
            <person name="Alici A."/>
            <person name="Altmeyer M.O."/>
            <person name="Bartels D."/>
            <person name="Bekel T."/>
            <person name="Beyer S."/>
            <person name="Bode E."/>
            <person name="Bode H.B."/>
            <person name="Bolten C.J."/>
            <person name="Choudhuri J.V."/>
            <person name="Doss S."/>
            <person name="Elnakady Y.A."/>
            <person name="Frank B."/>
            <person name="Gaigalat L."/>
            <person name="Goesmann A."/>
            <person name="Groeger C."/>
            <person name="Gross F."/>
            <person name="Jelsbak L."/>
            <person name="Jelsbak L."/>
            <person name="Kalinowski J."/>
            <person name="Kegler C."/>
            <person name="Knauber T."/>
            <person name="Konietzny S."/>
            <person name="Kopp M."/>
            <person name="Krause L."/>
            <person name="Krug D."/>
            <person name="Linke B."/>
            <person name="Mahmud T."/>
            <person name="Martinez-Arias R."/>
            <person name="McHardy A.C."/>
            <person name="Merai M."/>
            <person name="Meyer F."/>
            <person name="Mormann S."/>
            <person name="Munoz-Dorado J."/>
            <person name="Perez J."/>
            <person name="Pradella S."/>
            <person name="Rachid S."/>
            <person name="Raddatz G."/>
            <person name="Rosenau F."/>
            <person name="Rueckert C."/>
            <person name="Sasse F."/>
            <person name="Scharfe M."/>
            <person name="Schuster S.C."/>
            <person name="Suen G."/>
            <person name="Treuner-Lange A."/>
            <person name="Velicer G.J."/>
            <person name="Vorholter F.-J."/>
            <person name="Weissman K.J."/>
            <person name="Welch R.D."/>
            <person name="Wenzel S.C."/>
            <person name="Whitworth D.E."/>
            <person name="Wilhelm S."/>
            <person name="Wittmann C."/>
            <person name="Bloecker H."/>
            <person name="Puehler A."/>
            <person name="Mueller R."/>
        </authorList>
    </citation>
    <scope>NUCLEOTIDE SEQUENCE [LARGE SCALE GENOMIC DNA]</scope>
    <source>
        <strain evidence="4">So ce56</strain>
    </source>
</reference>
<dbReference type="BioCyc" id="SCEL448385:SCE_RS03115-MONOMER"/>
<accession>A9GVF4</accession>
<dbReference type="OrthoDB" id="5501866at2"/>
<evidence type="ECO:0000256" key="1">
    <source>
        <dbReference type="SAM" id="MobiDB-lite"/>
    </source>
</evidence>
<dbReference type="InterPro" id="IPR006311">
    <property type="entry name" value="TAT_signal"/>
</dbReference>
<evidence type="ECO:0008006" key="5">
    <source>
        <dbReference type="Google" id="ProtNLM"/>
    </source>
</evidence>
<dbReference type="InterPro" id="IPR021109">
    <property type="entry name" value="Peptidase_aspartic_dom_sf"/>
</dbReference>
<dbReference type="Pfam" id="PF13650">
    <property type="entry name" value="Asp_protease_2"/>
    <property type="match status" value="1"/>
</dbReference>
<dbReference type="STRING" id="448385.sce0592"/>